<dbReference type="AlphaFoldDB" id="A0AAU7TUC3"/>
<proteinExistence type="predicted"/>
<organism evidence="1">
    <name type="scientific">Pantoea sp. BJ2</name>
    <dbReference type="NCBI Taxonomy" id="3141322"/>
    <lineage>
        <taxon>Bacteria</taxon>
        <taxon>Pseudomonadati</taxon>
        <taxon>Pseudomonadota</taxon>
        <taxon>Gammaproteobacteria</taxon>
        <taxon>Enterobacterales</taxon>
        <taxon>Erwiniaceae</taxon>
        <taxon>Pantoea</taxon>
    </lineage>
</organism>
<evidence type="ECO:0000313" key="1">
    <source>
        <dbReference type="EMBL" id="XBV44198.1"/>
    </source>
</evidence>
<name>A0AAU7TUC3_9GAMM</name>
<dbReference type="RefSeq" id="WP_350261137.1">
    <property type="nucleotide sequence ID" value="NZ_CP158292.1"/>
</dbReference>
<reference evidence="1" key="1">
    <citation type="submission" date="2024-06" db="EMBL/GenBank/DDBJ databases">
        <title>Multiomics insights into the TNT degradation mechanism by Pantoea sp. BJ2 isolated from an ammunition destruction site.</title>
        <authorList>
            <person name="Luo J."/>
        </authorList>
    </citation>
    <scope>NUCLEOTIDE SEQUENCE</scope>
    <source>
        <strain evidence="1">BJ2</strain>
    </source>
</reference>
<dbReference type="EMBL" id="CP158292">
    <property type="protein sequence ID" value="XBV44198.1"/>
    <property type="molecule type" value="Genomic_DNA"/>
</dbReference>
<protein>
    <recommendedName>
        <fullName evidence="2">ApeA N-terminal domain-containing protein</fullName>
    </recommendedName>
</protein>
<evidence type="ECO:0008006" key="2">
    <source>
        <dbReference type="Google" id="ProtNLM"/>
    </source>
</evidence>
<sequence>MGKVTFEAESVSFISTTQRLDSVECDITVEEESTWKEITITTRNKLAADLRNWDSFTVEIMGNFNASKTYKKIEMLDTVVGNYSISFINTGGKIQFTVHPRNVIKRHFFNENDSTLSNHIDFFINDAPIIAPRISPSFDSNGNVNQRKQKPISITLPNGNKILSDVNFSYTSEGNKFESIRHQVLKAKTNKKHNVIETINQNLLPEVDNLLLLTSLAHGERVMCRGWTCYKNNCIIQYFRCNQVETDDIPNSVFREIVTRTEINRFLNEASLVYNDSEYSAAIKNSINSLMYTKGMVLEMTFLAYFQALESLTLTFRRINNIEHTLDPSTFKKLRTIIEKQLNTDIVPDKEKRALIKSKIMELNRPSLQDTTLIFFDELKVEMSDLWPLFDKKDAIGLSTLRNKIIHGDILPKNIFSHLILASEHLRILLNRVLFCLLKWDLLSTNISPQKLKLMNGYFDTERLESSLKLTSEALGKKLNHSG</sequence>
<accession>A0AAU7TUC3</accession>
<gene>
    <name evidence="1" type="ORF">AAF463_16595</name>
</gene>